<evidence type="ECO:0000313" key="8">
    <source>
        <dbReference type="EMBL" id="RZT89188.1"/>
    </source>
</evidence>
<feature type="binding site" evidence="7">
    <location>
        <position position="131"/>
    </location>
    <ligand>
        <name>S-adenosyl-L-methionine</name>
        <dbReference type="ChEBI" id="CHEBI:59789"/>
    </ligand>
</feature>
<evidence type="ECO:0000256" key="6">
    <source>
        <dbReference type="ARBA" id="ARBA00022694"/>
    </source>
</evidence>
<dbReference type="AlphaFoldDB" id="A0A4Q7V621"/>
<sequence length="264" mass="29311">MPETAGRPDDRRDPREPGSRIRSFVHQRNRLTEGQQNAWDRWWPGLGRDVDDVVAGAVDSGTPWDPHAWFGRDAPVLLEIGSGMGETTAALAVAEPEIDHVAVEVFEPGLAQLLMRVTDAELSNQRLLRGDAVDLLEHAVAPASLDGIRVYFPDPWPKRRHHKRRLVQPAFAALAASRIRPGGTLHLATDWSDYAEGMRAVCAAQPALELRDESAPGSGWSRRPDWRPMTKFEARAVEEGRPVRDLLYTIVQLRATGDLRSVTG</sequence>
<feature type="binding site" evidence="7">
    <location>
        <position position="79"/>
    </location>
    <ligand>
        <name>S-adenosyl-L-methionine</name>
        <dbReference type="ChEBI" id="CHEBI:59789"/>
    </ligand>
</feature>
<protein>
    <recommendedName>
        <fullName evidence="7">tRNA (guanine-N(7)-)-methyltransferase</fullName>
        <ecNumber evidence="7">2.1.1.33</ecNumber>
    </recommendedName>
    <alternativeName>
        <fullName evidence="7">tRNA (guanine(46)-N(7))-methyltransferase</fullName>
    </alternativeName>
    <alternativeName>
        <fullName evidence="7">tRNA(m7G46)-methyltransferase</fullName>
    </alternativeName>
</protein>
<dbReference type="OrthoDB" id="9802090at2"/>
<accession>A0A4Q7V621</accession>
<evidence type="ECO:0000256" key="5">
    <source>
        <dbReference type="ARBA" id="ARBA00022691"/>
    </source>
</evidence>
<dbReference type="NCBIfam" id="TIGR00091">
    <property type="entry name" value="tRNA (guanosine(46)-N7)-methyltransferase TrmB"/>
    <property type="match status" value="1"/>
</dbReference>
<keyword evidence="3 7" id="KW-0489">Methyltransferase</keyword>
<comment type="caution">
    <text evidence="8">The sequence shown here is derived from an EMBL/GenBank/DDBJ whole genome shotgun (WGS) entry which is preliminary data.</text>
</comment>
<comment type="catalytic activity">
    <reaction evidence="1 7">
        <text>guanosine(46) in tRNA + S-adenosyl-L-methionine = N(7)-methylguanosine(46) in tRNA + S-adenosyl-L-homocysteine</text>
        <dbReference type="Rhea" id="RHEA:42708"/>
        <dbReference type="Rhea" id="RHEA-COMP:10188"/>
        <dbReference type="Rhea" id="RHEA-COMP:10189"/>
        <dbReference type="ChEBI" id="CHEBI:57856"/>
        <dbReference type="ChEBI" id="CHEBI:59789"/>
        <dbReference type="ChEBI" id="CHEBI:74269"/>
        <dbReference type="ChEBI" id="CHEBI:74480"/>
        <dbReference type="EC" id="2.1.1.33"/>
    </reaction>
</comment>
<dbReference type="GO" id="GO:0043527">
    <property type="term" value="C:tRNA methyltransferase complex"/>
    <property type="evidence" value="ECO:0007669"/>
    <property type="project" value="TreeGrafter"/>
</dbReference>
<comment type="caution">
    <text evidence="7">Lacks conserved residue(s) required for the propagation of feature annotation.</text>
</comment>
<dbReference type="Pfam" id="PF02390">
    <property type="entry name" value="Methyltransf_4"/>
    <property type="match status" value="1"/>
</dbReference>
<comment type="pathway">
    <text evidence="7">tRNA modification; N(7)-methylguanine-tRNA biosynthesis.</text>
</comment>
<dbReference type="PANTHER" id="PTHR23417:SF14">
    <property type="entry name" value="PENTACOTRIPEPTIDE-REPEAT REGION OF PRORP DOMAIN-CONTAINING PROTEIN"/>
    <property type="match status" value="1"/>
</dbReference>
<comment type="function">
    <text evidence="2 7">Catalyzes the formation of N(7)-methylguanine at position 46 (m7G46) in tRNA.</text>
</comment>
<keyword evidence="4 7" id="KW-0808">Transferase</keyword>
<dbReference type="EC" id="2.1.1.33" evidence="7"/>
<feature type="binding site" evidence="7">
    <location>
        <position position="104"/>
    </location>
    <ligand>
        <name>S-adenosyl-L-methionine</name>
        <dbReference type="ChEBI" id="CHEBI:59789"/>
    </ligand>
</feature>
<dbReference type="UniPathway" id="UPA00989"/>
<feature type="binding site" evidence="7">
    <location>
        <position position="190"/>
    </location>
    <ligand>
        <name>substrate</name>
    </ligand>
</feature>
<reference evidence="8 9" key="1">
    <citation type="submission" date="2019-02" db="EMBL/GenBank/DDBJ databases">
        <title>Sequencing the genomes of 1000 actinobacteria strains.</title>
        <authorList>
            <person name="Klenk H.-P."/>
        </authorList>
    </citation>
    <scope>NUCLEOTIDE SEQUENCE [LARGE SCALE GENOMIC DNA]</scope>
    <source>
        <strain evidence="8 9">DSM 45779</strain>
    </source>
</reference>
<feature type="binding site" evidence="7">
    <location>
        <begin position="230"/>
        <end position="233"/>
    </location>
    <ligand>
        <name>substrate</name>
    </ligand>
</feature>
<gene>
    <name evidence="7" type="primary">trmB</name>
    <name evidence="8" type="ORF">EV383_6147</name>
</gene>
<name>A0A4Q7V621_PSEST</name>
<comment type="similarity">
    <text evidence="7">Belongs to the class I-like SAM-binding methyltransferase superfamily. TrmB family.</text>
</comment>
<dbReference type="Proteomes" id="UP000291591">
    <property type="component" value="Unassembled WGS sequence"/>
</dbReference>
<dbReference type="EMBL" id="SHKL01000001">
    <property type="protein sequence ID" value="RZT89188.1"/>
    <property type="molecule type" value="Genomic_DNA"/>
</dbReference>
<dbReference type="InterPro" id="IPR055361">
    <property type="entry name" value="tRNA_methyltr_TrmB_bact"/>
</dbReference>
<evidence type="ECO:0000256" key="2">
    <source>
        <dbReference type="ARBA" id="ARBA00003015"/>
    </source>
</evidence>
<keyword evidence="5 7" id="KW-0949">S-adenosyl-L-methionine</keyword>
<dbReference type="HAMAP" id="MF_01057">
    <property type="entry name" value="tRNA_methyltr_TrmB"/>
    <property type="match status" value="1"/>
</dbReference>
<keyword evidence="9" id="KW-1185">Reference proteome</keyword>
<dbReference type="InterPro" id="IPR029063">
    <property type="entry name" value="SAM-dependent_MTases_sf"/>
</dbReference>
<feature type="binding site" evidence="7">
    <location>
        <position position="158"/>
    </location>
    <ligand>
        <name>substrate</name>
    </ligand>
</feature>
<dbReference type="GO" id="GO:0008176">
    <property type="term" value="F:tRNA (guanine(46)-N7)-methyltransferase activity"/>
    <property type="evidence" value="ECO:0007669"/>
    <property type="project" value="UniProtKB-UniRule"/>
</dbReference>
<dbReference type="PROSITE" id="PS51625">
    <property type="entry name" value="SAM_MT_TRMB"/>
    <property type="match status" value="1"/>
</dbReference>
<keyword evidence="6 7" id="KW-0819">tRNA processing</keyword>
<dbReference type="Gene3D" id="3.40.50.150">
    <property type="entry name" value="Vaccinia Virus protein VP39"/>
    <property type="match status" value="1"/>
</dbReference>
<dbReference type="PANTHER" id="PTHR23417">
    <property type="entry name" value="3-DEOXY-D-MANNO-OCTULOSONIC-ACID TRANSFERASE/TRNA GUANINE-N 7 - -METHYLTRANSFERASE"/>
    <property type="match status" value="1"/>
</dbReference>
<evidence type="ECO:0000256" key="1">
    <source>
        <dbReference type="ARBA" id="ARBA00000142"/>
    </source>
</evidence>
<evidence type="ECO:0000313" key="9">
    <source>
        <dbReference type="Proteomes" id="UP000291591"/>
    </source>
</evidence>
<evidence type="ECO:0000256" key="3">
    <source>
        <dbReference type="ARBA" id="ARBA00022603"/>
    </source>
</evidence>
<proteinExistence type="inferred from homology"/>
<feature type="binding site" evidence="7">
    <location>
        <position position="154"/>
    </location>
    <ligand>
        <name>S-adenosyl-L-methionine</name>
        <dbReference type="ChEBI" id="CHEBI:59789"/>
    </ligand>
</feature>
<organism evidence="8 9">
    <name type="scientific">Pseudonocardia sediminis</name>
    <dbReference type="NCBI Taxonomy" id="1397368"/>
    <lineage>
        <taxon>Bacteria</taxon>
        <taxon>Bacillati</taxon>
        <taxon>Actinomycetota</taxon>
        <taxon>Actinomycetes</taxon>
        <taxon>Pseudonocardiales</taxon>
        <taxon>Pseudonocardiaceae</taxon>
        <taxon>Pseudonocardia</taxon>
    </lineage>
</organism>
<dbReference type="InterPro" id="IPR003358">
    <property type="entry name" value="tRNA_(Gua-N-7)_MeTrfase_Trmb"/>
</dbReference>
<evidence type="ECO:0000256" key="4">
    <source>
        <dbReference type="ARBA" id="ARBA00022679"/>
    </source>
</evidence>
<evidence type="ECO:0000256" key="7">
    <source>
        <dbReference type="HAMAP-Rule" id="MF_01057"/>
    </source>
</evidence>
<dbReference type="CDD" id="cd02440">
    <property type="entry name" value="AdoMet_MTases"/>
    <property type="match status" value="1"/>
</dbReference>
<dbReference type="SUPFAM" id="SSF53335">
    <property type="entry name" value="S-adenosyl-L-methionine-dependent methyltransferases"/>
    <property type="match status" value="1"/>
</dbReference>